<dbReference type="Gene3D" id="3.40.50.300">
    <property type="entry name" value="P-loop containing nucleotide triphosphate hydrolases"/>
    <property type="match status" value="2"/>
</dbReference>
<dbReference type="OrthoDB" id="9804325at2"/>
<dbReference type="InterPro" id="IPR027417">
    <property type="entry name" value="P-loop_NTPase"/>
</dbReference>
<dbReference type="RefSeq" id="WP_076483477.1">
    <property type="nucleotide sequence ID" value="NZ_FTOG01000001.1"/>
</dbReference>
<keyword evidence="4 9" id="KW-0378">Hydrolase</keyword>
<dbReference type="EC" id="3.6.4.-" evidence="9"/>
<reference evidence="13" key="1">
    <citation type="submission" date="2017-01" db="EMBL/GenBank/DDBJ databases">
        <authorList>
            <person name="Varghese N."/>
            <person name="Submissions S."/>
        </authorList>
    </citation>
    <scope>NUCLEOTIDE SEQUENCE [LARGE SCALE GENOMIC DNA]</scope>
    <source>
        <strain evidence="13">DSM 19945</strain>
    </source>
</reference>
<dbReference type="Gene3D" id="3.90.1150.50">
    <property type="entry name" value="Transcription-repair-coupling factor, D7 domain"/>
    <property type="match status" value="1"/>
</dbReference>
<dbReference type="GO" id="GO:0005737">
    <property type="term" value="C:cytoplasm"/>
    <property type="evidence" value="ECO:0007669"/>
    <property type="project" value="UniProtKB-SubCell"/>
</dbReference>
<evidence type="ECO:0000256" key="9">
    <source>
        <dbReference type="HAMAP-Rule" id="MF_00969"/>
    </source>
</evidence>
<dbReference type="InterPro" id="IPR041471">
    <property type="entry name" value="UvrB_inter"/>
</dbReference>
<keyword evidence="8 9" id="KW-0234">DNA repair</keyword>
<keyword evidence="6 9" id="KW-0067">ATP-binding</keyword>
<dbReference type="NCBIfam" id="TIGR00580">
    <property type="entry name" value="mfd"/>
    <property type="match status" value="1"/>
</dbReference>
<dbReference type="SMART" id="SM00487">
    <property type="entry name" value="DEXDc"/>
    <property type="match status" value="1"/>
</dbReference>
<evidence type="ECO:0000256" key="7">
    <source>
        <dbReference type="ARBA" id="ARBA00023125"/>
    </source>
</evidence>
<dbReference type="Pfam" id="PF00270">
    <property type="entry name" value="DEAD"/>
    <property type="match status" value="1"/>
</dbReference>
<dbReference type="InterPro" id="IPR036101">
    <property type="entry name" value="CarD-like/TRCF_RID_sf"/>
</dbReference>
<dbReference type="AlphaFoldDB" id="A0A1N7JBJ9"/>
<dbReference type="PROSITE" id="PS51192">
    <property type="entry name" value="HELICASE_ATP_BIND_1"/>
    <property type="match status" value="1"/>
</dbReference>
<comment type="similarity">
    <text evidence="9">In the C-terminal section; belongs to the helicase family. RecG subfamily.</text>
</comment>
<dbReference type="PANTHER" id="PTHR47964">
    <property type="entry name" value="ATP-DEPENDENT DNA HELICASE HOMOLOG RECG, CHLOROPLASTIC"/>
    <property type="match status" value="1"/>
</dbReference>
<proteinExistence type="inferred from homology"/>
<accession>A0A1N7JBJ9</accession>
<dbReference type="EMBL" id="FTOG01000001">
    <property type="protein sequence ID" value="SIS46669.1"/>
    <property type="molecule type" value="Genomic_DNA"/>
</dbReference>
<dbReference type="InterPro" id="IPR004576">
    <property type="entry name" value="Mfd"/>
</dbReference>
<dbReference type="HAMAP" id="MF_00969">
    <property type="entry name" value="TRCF"/>
    <property type="match status" value="1"/>
</dbReference>
<dbReference type="GO" id="GO:0003684">
    <property type="term" value="F:damaged DNA binding"/>
    <property type="evidence" value="ECO:0007669"/>
    <property type="project" value="InterPro"/>
</dbReference>
<dbReference type="STRING" id="453582.SAMN05421580_101564"/>
<evidence type="ECO:0000256" key="3">
    <source>
        <dbReference type="ARBA" id="ARBA00022763"/>
    </source>
</evidence>
<keyword evidence="5" id="KW-0347">Helicase</keyword>
<dbReference type="GO" id="GO:0000716">
    <property type="term" value="P:transcription-coupled nucleotide-excision repair, DNA damage recognition"/>
    <property type="evidence" value="ECO:0007669"/>
    <property type="project" value="UniProtKB-UniRule"/>
</dbReference>
<evidence type="ECO:0000259" key="10">
    <source>
        <dbReference type="PROSITE" id="PS51192"/>
    </source>
</evidence>
<dbReference type="PANTHER" id="PTHR47964:SF1">
    <property type="entry name" value="ATP-DEPENDENT DNA HELICASE HOMOLOG RECG, CHLOROPLASTIC"/>
    <property type="match status" value="1"/>
</dbReference>
<comment type="subcellular location">
    <subcellularLocation>
        <location evidence="9">Cytoplasm</location>
    </subcellularLocation>
</comment>
<dbReference type="SMART" id="SM00490">
    <property type="entry name" value="HELICc"/>
    <property type="match status" value="1"/>
</dbReference>
<dbReference type="GO" id="GO:0003678">
    <property type="term" value="F:DNA helicase activity"/>
    <property type="evidence" value="ECO:0007669"/>
    <property type="project" value="TreeGrafter"/>
</dbReference>
<comment type="function">
    <text evidence="9">Couples transcription and DNA repair by recognizing RNA polymerase (RNAP) stalled at DNA lesions. Mediates ATP-dependent release of RNAP and its truncated transcript from the DNA, and recruitment of nucleotide excision repair machinery to the damaged site.</text>
</comment>
<keyword evidence="7 9" id="KW-0238">DNA-binding</keyword>
<dbReference type="Gene3D" id="2.40.10.170">
    <property type="match status" value="1"/>
</dbReference>
<keyword evidence="1 9" id="KW-0963">Cytoplasm</keyword>
<dbReference type="GO" id="GO:0005524">
    <property type="term" value="F:ATP binding"/>
    <property type="evidence" value="ECO:0007669"/>
    <property type="project" value="UniProtKB-UniRule"/>
</dbReference>
<dbReference type="SMART" id="SM00982">
    <property type="entry name" value="TRCF"/>
    <property type="match status" value="1"/>
</dbReference>
<dbReference type="Proteomes" id="UP000186221">
    <property type="component" value="Unassembled WGS sequence"/>
</dbReference>
<dbReference type="Gene3D" id="3.40.50.11180">
    <property type="match status" value="1"/>
</dbReference>
<feature type="domain" description="Helicase ATP-binding" evidence="10">
    <location>
        <begin position="606"/>
        <end position="767"/>
    </location>
</feature>
<feature type="domain" description="Helicase C-terminal" evidence="11">
    <location>
        <begin position="788"/>
        <end position="942"/>
    </location>
</feature>
<protein>
    <recommendedName>
        <fullName evidence="9">Transcription-repair-coupling factor</fullName>
        <shortName evidence="9">TRCF</shortName>
        <ecNumber evidence="9">3.6.4.-</ecNumber>
    </recommendedName>
</protein>
<evidence type="ECO:0000256" key="1">
    <source>
        <dbReference type="ARBA" id="ARBA00022490"/>
    </source>
</evidence>
<dbReference type="InterPro" id="IPR011545">
    <property type="entry name" value="DEAD/DEAH_box_helicase_dom"/>
</dbReference>
<dbReference type="SUPFAM" id="SSF141259">
    <property type="entry name" value="CarD-like"/>
    <property type="match status" value="1"/>
</dbReference>
<keyword evidence="13" id="KW-1185">Reference proteome</keyword>
<dbReference type="InterPro" id="IPR001650">
    <property type="entry name" value="Helicase_C-like"/>
</dbReference>
<dbReference type="Pfam" id="PF02559">
    <property type="entry name" value="CarD_TRCF_RID"/>
    <property type="match status" value="1"/>
</dbReference>
<evidence type="ECO:0000313" key="13">
    <source>
        <dbReference type="Proteomes" id="UP000186221"/>
    </source>
</evidence>
<dbReference type="Pfam" id="PF03461">
    <property type="entry name" value="TRCF"/>
    <property type="match status" value="1"/>
</dbReference>
<dbReference type="Gene3D" id="3.30.2060.10">
    <property type="entry name" value="Penicillin-binding protein 1b domain"/>
    <property type="match status" value="1"/>
</dbReference>
<dbReference type="SUPFAM" id="SSF143517">
    <property type="entry name" value="TRCF domain-like"/>
    <property type="match status" value="1"/>
</dbReference>
<sequence length="1145" mass="126067">MEHFLLSGAPEGYDAKLLAKELARGQSVVHVARDDRRMEAMRAALAFFEPSAVVLTFPAWDCLPYDRVSPNPDISAARMATLAALASGAVPGPFVLLTTLSAATQRIPARDLVAGASFSARVGQRIDEKALKQFLVRMGFSPVGTVSEPGDYAIRGGIIDIYPPGESGPVRLDLFGDVLDGARRFDPVSQRTTEKLTAIDLAPVSEVILDDASITRFRQNYRVEFGAGGAEDPLYEAVSAGRKHAGMEHWLGFFHERLETLFSYLPEATVMLDDQTEPQRLVRWEGIADQYDTRREAMTRRDRLDTVYKPAPPDLLYLDSKGWEAELAGHRVLKLQVLPAPPGPGILNAEARIGRNFAPERQLENINLFSALKDHIQARLKLGPVVLASWSEGARERLKGLLEDEGLSGSVLINDARGIKGLSLAVWALDAGFEADGLTVISEQDVLGDRLVAKPRKKRKAENFLTEAQSLSPGDLVVHVDHGVGRYKGLETVSALGAPHECVLLEYAGGDRLYLPVENIELLSRYGHEEGLLDKLGGGAWQAKKAKLKERIRQIADRLMRIAAERLLRAAPMLEAPHHEWEAFAARFPYTETEDQLSAIEDVVTDLGSGRPMDRLVVGDVGFGKTEVAMRAAFIAAISGLQVAVIAPTTLLARQHYKTFAERFRGTPLTVRPLSRFVSAKEATKTREGLAEGTVDIVIGTHAVLAKSVKFRNLGLLVIDEEQHFGVQHKERLKEMRSEIHVLTLTATPIPRTLQLSLTGVRDLSIIGTPPVDRLAIRTYVSEFDAVTIREALLREHYRGGQSFYVVPRISDLAEVEEFLRSHVPEVSFITAHGQMAAGELDDRMNAFYDGKYDVLLATTIVESGLDIPTANTMVVHRADMFGLSQLYQIRGRVGRAKLRAYCYLTTKPRLPLTPQATKRLRLLGSLDSLGAGFNLASQDLDLRGAGNLLGEEQSGHIKEVGYELYQAMLEETISKLKSGELTEAGDDGDWSPQINLGVPVMIPEAYIPDLDVRLGLYRRLSSLTTKVELEGFAAELIDRFGPLPKEVNTLLLVVRIKAMCKRAMIMRMDAGPKGATVQFHNDKFPNPAGLVEFLTDQRGLAKINGNKVVLQRDWKSDAERIKGAFAIARDLAEKVRDGKKAAKG</sequence>
<keyword evidence="3 9" id="KW-0227">DNA damage</keyword>
<dbReference type="Pfam" id="PF17757">
    <property type="entry name" value="UvrB_inter"/>
    <property type="match status" value="1"/>
</dbReference>
<evidence type="ECO:0000256" key="2">
    <source>
        <dbReference type="ARBA" id="ARBA00022741"/>
    </source>
</evidence>
<evidence type="ECO:0000259" key="11">
    <source>
        <dbReference type="PROSITE" id="PS51194"/>
    </source>
</evidence>
<gene>
    <name evidence="9" type="primary">mfd</name>
    <name evidence="12" type="ORF">SAMN05421580_101564</name>
</gene>
<dbReference type="InterPro" id="IPR014001">
    <property type="entry name" value="Helicase_ATP-bd"/>
</dbReference>
<dbReference type="PROSITE" id="PS51194">
    <property type="entry name" value="HELICASE_CTER"/>
    <property type="match status" value="1"/>
</dbReference>
<organism evidence="12 13">
    <name type="scientific">Rhodobacter aestuarii</name>
    <dbReference type="NCBI Taxonomy" id="453582"/>
    <lineage>
        <taxon>Bacteria</taxon>
        <taxon>Pseudomonadati</taxon>
        <taxon>Pseudomonadota</taxon>
        <taxon>Alphaproteobacteria</taxon>
        <taxon>Rhodobacterales</taxon>
        <taxon>Rhodobacter group</taxon>
        <taxon>Rhodobacter</taxon>
    </lineage>
</organism>
<dbReference type="Pfam" id="PF00271">
    <property type="entry name" value="Helicase_C"/>
    <property type="match status" value="1"/>
</dbReference>
<dbReference type="InterPro" id="IPR005118">
    <property type="entry name" value="TRCF_C"/>
</dbReference>
<dbReference type="CDD" id="cd17991">
    <property type="entry name" value="DEXHc_TRCF"/>
    <property type="match status" value="1"/>
</dbReference>
<keyword evidence="2 9" id="KW-0547">Nucleotide-binding</keyword>
<evidence type="ECO:0000256" key="4">
    <source>
        <dbReference type="ARBA" id="ARBA00022801"/>
    </source>
</evidence>
<evidence type="ECO:0000256" key="8">
    <source>
        <dbReference type="ARBA" id="ARBA00023204"/>
    </source>
</evidence>
<name>A0A1N7JBJ9_9RHOB</name>
<dbReference type="InterPro" id="IPR047112">
    <property type="entry name" value="RecG/Mfd"/>
</dbReference>
<comment type="similarity">
    <text evidence="9">In the N-terminal section; belongs to the UvrB family.</text>
</comment>
<evidence type="ECO:0000256" key="6">
    <source>
        <dbReference type="ARBA" id="ARBA00022840"/>
    </source>
</evidence>
<dbReference type="SUPFAM" id="SSF52540">
    <property type="entry name" value="P-loop containing nucleoside triphosphate hydrolases"/>
    <property type="match status" value="4"/>
</dbReference>
<dbReference type="InterPro" id="IPR003711">
    <property type="entry name" value="CarD-like/TRCF_RID"/>
</dbReference>
<dbReference type="SMART" id="SM01058">
    <property type="entry name" value="CarD_TRCF"/>
    <property type="match status" value="1"/>
</dbReference>
<dbReference type="GO" id="GO:0016787">
    <property type="term" value="F:hydrolase activity"/>
    <property type="evidence" value="ECO:0007669"/>
    <property type="project" value="UniProtKB-KW"/>
</dbReference>
<evidence type="ECO:0000256" key="5">
    <source>
        <dbReference type="ARBA" id="ARBA00022806"/>
    </source>
</evidence>
<dbReference type="GO" id="GO:0006355">
    <property type="term" value="P:regulation of DNA-templated transcription"/>
    <property type="evidence" value="ECO:0007669"/>
    <property type="project" value="UniProtKB-UniRule"/>
</dbReference>
<evidence type="ECO:0000313" key="12">
    <source>
        <dbReference type="EMBL" id="SIS46669.1"/>
    </source>
</evidence>
<dbReference type="InterPro" id="IPR037235">
    <property type="entry name" value="TRCF-like_C_D7"/>
</dbReference>